<evidence type="ECO:0000313" key="5">
    <source>
        <dbReference type="Proteomes" id="UP000214365"/>
    </source>
</evidence>
<dbReference type="GO" id="GO:0016020">
    <property type="term" value="C:membrane"/>
    <property type="evidence" value="ECO:0007669"/>
    <property type="project" value="TreeGrafter"/>
</dbReference>
<dbReference type="EMBL" id="LFMY01000003">
    <property type="protein sequence ID" value="OKL62460.1"/>
    <property type="molecule type" value="Genomic_DNA"/>
</dbReference>
<comment type="caution">
    <text evidence="4">The sequence shown here is derived from an EMBL/GenBank/DDBJ whole genome shotgun (WGS) entry which is preliminary data.</text>
</comment>
<dbReference type="SUPFAM" id="SSF51735">
    <property type="entry name" value="NAD(P)-binding Rossmann-fold domains"/>
    <property type="match status" value="1"/>
</dbReference>
<feature type="region of interest" description="Disordered" evidence="3">
    <location>
        <begin position="1"/>
        <end position="25"/>
    </location>
</feature>
<organism evidence="4 5">
    <name type="scientific">Talaromyces atroroseus</name>
    <dbReference type="NCBI Taxonomy" id="1441469"/>
    <lineage>
        <taxon>Eukaryota</taxon>
        <taxon>Fungi</taxon>
        <taxon>Dikarya</taxon>
        <taxon>Ascomycota</taxon>
        <taxon>Pezizomycotina</taxon>
        <taxon>Eurotiomycetes</taxon>
        <taxon>Eurotiomycetidae</taxon>
        <taxon>Eurotiales</taxon>
        <taxon>Trichocomaceae</taxon>
        <taxon>Talaromyces</taxon>
        <taxon>Talaromyces sect. Trachyspermi</taxon>
    </lineage>
</organism>
<feature type="compositionally biased region" description="Polar residues" evidence="3">
    <location>
        <begin position="8"/>
        <end position="22"/>
    </location>
</feature>
<sequence>MIPPLPSATPTWHNDTYQSISPSRPELNVSGKTVIITGAGSGIGQEAALTFAKAGASKLVLLGRDESKLAETQRLVAAQAESKSENPSVIVCDIFPVSVTDEKTMQDIAGKVGTWDVLILAAGFLSTPGPVVSSPLDDWWQSFETNVKGTVIAANVFLPTARLPPADSSSIHPSAAILSLTTGPATTFPAGHLKGLSAYMSSKTAGVKLIEFLAAENPHVFCASVHPGMVETYIFNKSLSNAAVLPMDTVQLPAHFLLWMASPEAGFLNGRTVWANWDVDELKAMAAKIEAGRLMTVGLEGWPFS</sequence>
<dbReference type="AlphaFoldDB" id="A0A225ANJ4"/>
<protein>
    <submittedName>
        <fullName evidence="4">Uncharacterized protein</fullName>
    </submittedName>
</protein>
<evidence type="ECO:0000256" key="2">
    <source>
        <dbReference type="ARBA" id="ARBA00023002"/>
    </source>
</evidence>
<dbReference type="InterPro" id="IPR036291">
    <property type="entry name" value="NAD(P)-bd_dom_sf"/>
</dbReference>
<dbReference type="PANTHER" id="PTHR44196:SF1">
    <property type="entry name" value="DEHYDROGENASE_REDUCTASE SDR FAMILY MEMBER 7B"/>
    <property type="match status" value="1"/>
</dbReference>
<dbReference type="Gene3D" id="3.40.50.720">
    <property type="entry name" value="NAD(P)-binding Rossmann-like Domain"/>
    <property type="match status" value="1"/>
</dbReference>
<reference evidence="4 5" key="1">
    <citation type="submission" date="2015-06" db="EMBL/GenBank/DDBJ databases">
        <title>Talaromyces atroroseus IBT 11181 draft genome.</title>
        <authorList>
            <person name="Rasmussen K.B."/>
            <person name="Rasmussen S."/>
            <person name="Petersen B."/>
            <person name="Sicheritz-Ponten T."/>
            <person name="Mortensen U.H."/>
            <person name="Thrane U."/>
        </authorList>
    </citation>
    <scope>NUCLEOTIDE SEQUENCE [LARGE SCALE GENOMIC DNA]</scope>
    <source>
        <strain evidence="4 5">IBT 11181</strain>
    </source>
</reference>
<keyword evidence="2" id="KW-0560">Oxidoreductase</keyword>
<dbReference type="InterPro" id="IPR002347">
    <property type="entry name" value="SDR_fam"/>
</dbReference>
<dbReference type="OrthoDB" id="1933717at2759"/>
<accession>A0A225ANJ4</accession>
<dbReference type="STRING" id="1441469.A0A225ANJ4"/>
<comment type="similarity">
    <text evidence="1">Belongs to the short-chain dehydrogenases/reductases (SDR) family.</text>
</comment>
<dbReference type="RefSeq" id="XP_020122581.1">
    <property type="nucleotide sequence ID" value="XM_020265001.1"/>
</dbReference>
<dbReference type="CDD" id="cd05233">
    <property type="entry name" value="SDR_c"/>
    <property type="match status" value="1"/>
</dbReference>
<keyword evidence="5" id="KW-1185">Reference proteome</keyword>
<evidence type="ECO:0000313" key="4">
    <source>
        <dbReference type="EMBL" id="OKL62460.1"/>
    </source>
</evidence>
<evidence type="ECO:0000256" key="3">
    <source>
        <dbReference type="SAM" id="MobiDB-lite"/>
    </source>
</evidence>
<name>A0A225ANJ4_TALAT</name>
<dbReference type="GO" id="GO:0016491">
    <property type="term" value="F:oxidoreductase activity"/>
    <property type="evidence" value="ECO:0007669"/>
    <property type="project" value="UniProtKB-KW"/>
</dbReference>
<evidence type="ECO:0000256" key="1">
    <source>
        <dbReference type="ARBA" id="ARBA00006484"/>
    </source>
</evidence>
<dbReference type="PRINTS" id="PR00081">
    <property type="entry name" value="GDHRDH"/>
</dbReference>
<gene>
    <name evidence="4" type="ORF">UA08_02908</name>
</gene>
<dbReference type="Proteomes" id="UP000214365">
    <property type="component" value="Unassembled WGS sequence"/>
</dbReference>
<dbReference type="PANTHER" id="PTHR44196">
    <property type="entry name" value="DEHYDROGENASE/REDUCTASE SDR FAMILY MEMBER 7B"/>
    <property type="match status" value="1"/>
</dbReference>
<proteinExistence type="inferred from homology"/>
<dbReference type="Pfam" id="PF00106">
    <property type="entry name" value="adh_short"/>
    <property type="match status" value="1"/>
</dbReference>
<dbReference type="GeneID" id="31002663"/>